<dbReference type="PANTHER" id="PTHR30137:SF8">
    <property type="entry name" value="BLR5498 PROTEIN"/>
    <property type="match status" value="1"/>
</dbReference>
<comment type="caution">
    <text evidence="7">The sequence shown here is derived from an EMBL/GenBank/DDBJ whole genome shotgun (WGS) entry which is preliminary data.</text>
</comment>
<dbReference type="InterPro" id="IPR050766">
    <property type="entry name" value="Bact_Lucif_Oxidored"/>
</dbReference>
<evidence type="ECO:0000256" key="2">
    <source>
        <dbReference type="ARBA" id="ARBA00023033"/>
    </source>
</evidence>
<evidence type="ECO:0000313" key="7">
    <source>
        <dbReference type="EMBL" id="EAK0468429.1"/>
    </source>
</evidence>
<dbReference type="OMA" id="DRTNICF"/>
<feature type="domain" description="Luciferase-like" evidence="3">
    <location>
        <begin position="1"/>
        <end position="281"/>
    </location>
</feature>
<evidence type="ECO:0000313" key="6">
    <source>
        <dbReference type="EMBL" id="EAK0452819.1"/>
    </source>
</evidence>
<evidence type="ECO:0000256" key="1">
    <source>
        <dbReference type="ARBA" id="ARBA00023002"/>
    </source>
</evidence>
<dbReference type="EMBL" id="AACCXM010000002">
    <property type="protein sequence ID" value="EAK0468429.1"/>
    <property type="molecule type" value="Genomic_DNA"/>
</dbReference>
<dbReference type="Pfam" id="PF00296">
    <property type="entry name" value="Bac_luciferase"/>
    <property type="match status" value="1"/>
</dbReference>
<dbReference type="InterPro" id="IPR011251">
    <property type="entry name" value="Luciferase-like_dom"/>
</dbReference>
<keyword evidence="8" id="KW-1185">Reference proteome</keyword>
<dbReference type="GeneID" id="61064121"/>
<evidence type="ECO:0000259" key="3">
    <source>
        <dbReference type="Pfam" id="PF00296"/>
    </source>
</evidence>
<keyword evidence="1" id="KW-0560">Oxidoreductase</keyword>
<accession>A0A5L8JG37</accession>
<dbReference type="SUPFAM" id="SSF51679">
    <property type="entry name" value="Bacterial luciferase-like"/>
    <property type="match status" value="1"/>
</dbReference>
<reference evidence="7 9" key="1">
    <citation type="submission" date="2018-05" db="EMBL/GenBank/DDBJ databases">
        <authorList>
            <consortium name="PulseNet: The National Subtyping Network for Foodborne Disease Surveillance"/>
            <person name="Tarr C.L."/>
            <person name="Trees E."/>
            <person name="Katz L.S."/>
            <person name="Carleton-Romer H.A."/>
            <person name="Stroika S."/>
            <person name="Kucerova Z."/>
            <person name="Roache K.F."/>
            <person name="Sabol A.L."/>
            <person name="Besser J."/>
            <person name="Gerner-Smidt P."/>
        </authorList>
    </citation>
    <scope>NUCLEOTIDE SEQUENCE</scope>
    <source>
        <strain evidence="6">2014D-0197</strain>
        <strain evidence="4 9">2016D-0221</strain>
        <strain evidence="7">D4313</strain>
        <strain evidence="5 8">PNUSAC001503</strain>
    </source>
</reference>
<dbReference type="EMBL" id="AABQDW010000002">
    <property type="protein sequence ID" value="EAI5407416.1"/>
    <property type="molecule type" value="Genomic_DNA"/>
</dbReference>
<dbReference type="GO" id="GO:0004497">
    <property type="term" value="F:monooxygenase activity"/>
    <property type="evidence" value="ECO:0007669"/>
    <property type="project" value="UniProtKB-KW"/>
</dbReference>
<name>A0A5L8JG37_CAMFE</name>
<dbReference type="InterPro" id="IPR036661">
    <property type="entry name" value="Luciferase-like_sf"/>
</dbReference>
<dbReference type="GO" id="GO:0016705">
    <property type="term" value="F:oxidoreductase activity, acting on paired donors, with incorporation or reduction of molecular oxygen"/>
    <property type="evidence" value="ECO:0007669"/>
    <property type="project" value="InterPro"/>
</dbReference>
<evidence type="ECO:0000313" key="4">
    <source>
        <dbReference type="EMBL" id="EAI5407416.1"/>
    </source>
</evidence>
<dbReference type="PANTHER" id="PTHR30137">
    <property type="entry name" value="LUCIFERASE-LIKE MONOOXYGENASE"/>
    <property type="match status" value="1"/>
</dbReference>
<dbReference type="Gene3D" id="3.20.20.30">
    <property type="entry name" value="Luciferase-like domain"/>
    <property type="match status" value="1"/>
</dbReference>
<gene>
    <name evidence="6" type="ORF">AAH17_04010</name>
    <name evidence="7" type="ORF">AAH24_03470</name>
    <name evidence="4" type="ORF">BVH53_01665</name>
    <name evidence="5" type="ORF">CX802_01480</name>
</gene>
<dbReference type="GO" id="GO:0005829">
    <property type="term" value="C:cytosol"/>
    <property type="evidence" value="ECO:0007669"/>
    <property type="project" value="TreeGrafter"/>
</dbReference>
<protein>
    <submittedName>
        <fullName evidence="7">LLM class flavin-dependent oxidoreductase</fullName>
    </submittedName>
</protein>
<evidence type="ECO:0000313" key="5">
    <source>
        <dbReference type="EMBL" id="EAI8858521.1"/>
    </source>
</evidence>
<proteinExistence type="predicted"/>
<sequence>MKHGIFALFENLENDEKKSFKEAFKTIKFIEKLGFNEAWISEHHFNSFSLTSSPVALAAYALAKTKSLKIGVAGFILPAYDTLRLASDIANLEAISGGRLITGFAKGSFPIIDKVQGRDPNLNRKIMLEKLDELNLMFDELNITPKVSKPQFYMASVHDESLGFAARRGYPILASIRSSIDDVLSIKERYKKIAGFYPKMGLIRAINIGQNQAKSSLEANKAISFFFKAMTGAQNEDTFEMVKGSEYEKLRNEFFDPKLLQKFAITGDVKECKKQVLELVKVTKIDHILLKPAALSYKRHKEILKDYARKIMPYV</sequence>
<evidence type="ECO:0000313" key="8">
    <source>
        <dbReference type="Proteomes" id="UP000535509"/>
    </source>
</evidence>
<organism evidence="7">
    <name type="scientific">Campylobacter fetus</name>
    <dbReference type="NCBI Taxonomy" id="196"/>
    <lineage>
        <taxon>Bacteria</taxon>
        <taxon>Pseudomonadati</taxon>
        <taxon>Campylobacterota</taxon>
        <taxon>Epsilonproteobacteria</taxon>
        <taxon>Campylobacterales</taxon>
        <taxon>Campylobacteraceae</taxon>
        <taxon>Campylobacter</taxon>
    </lineage>
</organism>
<dbReference type="Proteomes" id="UP000557842">
    <property type="component" value="Unassembled WGS sequence"/>
</dbReference>
<dbReference type="EMBL" id="AABTCC010000003">
    <property type="protein sequence ID" value="EAI8858521.1"/>
    <property type="molecule type" value="Genomic_DNA"/>
</dbReference>
<dbReference type="EMBL" id="AACCXK010000005">
    <property type="protein sequence ID" value="EAK0452819.1"/>
    <property type="molecule type" value="Genomic_DNA"/>
</dbReference>
<keyword evidence="2" id="KW-0503">Monooxygenase</keyword>
<evidence type="ECO:0000313" key="9">
    <source>
        <dbReference type="Proteomes" id="UP000557842"/>
    </source>
</evidence>
<dbReference type="RefSeq" id="WP_002848368.1">
    <property type="nucleotide sequence ID" value="NZ_AABUZP020000024.1"/>
</dbReference>
<dbReference type="Proteomes" id="UP000535509">
    <property type="component" value="Unassembled WGS sequence"/>
</dbReference>
<dbReference type="AlphaFoldDB" id="A0A5L8JG37"/>